<reference evidence="5 6" key="1">
    <citation type="journal article" date="2010" name="Proc. Natl. Acad. Sci. U.S.A.">
        <title>A Nitrospira metagenome illuminates the physiology and evolution of globally important nitrite-oxidizing bacteria.</title>
        <authorList>
            <person name="Lucker S."/>
            <person name="Wagner M."/>
            <person name="Maixner F."/>
            <person name="Pelletier E."/>
            <person name="Koch H."/>
            <person name="Vacherie B."/>
            <person name="Rattei T."/>
            <person name="Sinninghe Damste J."/>
            <person name="Spieck E."/>
            <person name="Le Paslier D."/>
            <person name="Daims H."/>
        </authorList>
    </citation>
    <scope>NUCLEOTIDE SEQUENCE [LARGE SCALE GENOMIC DNA]</scope>
</reference>
<evidence type="ECO:0000259" key="4">
    <source>
        <dbReference type="PROSITE" id="PS50110"/>
    </source>
</evidence>
<dbReference type="KEGG" id="nde:NIDE1735"/>
<feature type="modified residue" description="4-aspartylphosphate" evidence="2">
    <location>
        <position position="53"/>
    </location>
</feature>
<dbReference type="Pfam" id="PF00072">
    <property type="entry name" value="Response_reg"/>
    <property type="match status" value="1"/>
</dbReference>
<dbReference type="InterPro" id="IPR011006">
    <property type="entry name" value="CheY-like_superfamily"/>
</dbReference>
<evidence type="ECO:0000313" key="6">
    <source>
        <dbReference type="Proteomes" id="UP000001660"/>
    </source>
</evidence>
<sequence length="388" mass="41851">MGSTIFVIDSSPAVHRMVEQISAPEGHKVMGFSDGPSALDAARTLSPALVIADYHLENITFSGFCKEIGRQDSLAETLIVSMVDGSDRLDESKLRSLGVRALLKKPLQREQLLDTIKGILNGAAGNPRGGKPAKTRTWPPVSTGTDDEDDDSPNNASLDDAPHHEMEKEHSPMSPSLSPTTAPASSAPVSNGPSGDALMKGLFDHLLQSVAAQADRKIRELLPAAMAKEVTGQVSLAVGKVVQTEVAKQLADALAPERLQTAMRELIQEELKRQAQTQLAGVETTVRQAVAELAPALLEQSTEKRLGDLMDTGVKKHLPEALKSHLEMIDQLVKKEVEQVAANRARQAADEIVHEMAKDPIRQAVQRIVPDVAETQIRAEIKRLSSPD</sequence>
<dbReference type="SMART" id="SM00448">
    <property type="entry name" value="REC"/>
    <property type="match status" value="1"/>
</dbReference>
<name>D8PE08_9BACT</name>
<dbReference type="Gene3D" id="3.40.50.2300">
    <property type="match status" value="1"/>
</dbReference>
<protein>
    <submittedName>
        <fullName evidence="5">Putative Response regulator, CheY like (Modular protein)</fullName>
    </submittedName>
</protein>
<keyword evidence="1 2" id="KW-0597">Phosphoprotein</keyword>
<dbReference type="PANTHER" id="PTHR44591">
    <property type="entry name" value="STRESS RESPONSE REGULATOR PROTEIN 1"/>
    <property type="match status" value="1"/>
</dbReference>
<organism evidence="5 6">
    <name type="scientific">Nitrospira defluvii</name>
    <dbReference type="NCBI Taxonomy" id="330214"/>
    <lineage>
        <taxon>Bacteria</taxon>
        <taxon>Pseudomonadati</taxon>
        <taxon>Nitrospirota</taxon>
        <taxon>Nitrospiria</taxon>
        <taxon>Nitrospirales</taxon>
        <taxon>Nitrospiraceae</taxon>
        <taxon>Nitrospira</taxon>
    </lineage>
</organism>
<dbReference type="eggNOG" id="COG0784">
    <property type="taxonomic scope" value="Bacteria"/>
</dbReference>
<feature type="region of interest" description="Disordered" evidence="3">
    <location>
        <begin position="121"/>
        <end position="193"/>
    </location>
</feature>
<accession>D8PE08</accession>
<dbReference type="PROSITE" id="PS50110">
    <property type="entry name" value="RESPONSE_REGULATORY"/>
    <property type="match status" value="1"/>
</dbReference>
<dbReference type="InterPro" id="IPR050595">
    <property type="entry name" value="Bact_response_regulator"/>
</dbReference>
<dbReference type="Proteomes" id="UP000001660">
    <property type="component" value="Chromosome"/>
</dbReference>
<feature type="domain" description="Response regulatory" evidence="4">
    <location>
        <begin position="4"/>
        <end position="120"/>
    </location>
</feature>
<dbReference type="AlphaFoldDB" id="D8PE08"/>
<feature type="compositionally biased region" description="Low complexity" evidence="3">
    <location>
        <begin position="172"/>
        <end position="190"/>
    </location>
</feature>
<evidence type="ECO:0000313" key="5">
    <source>
        <dbReference type="EMBL" id="CBK41467.1"/>
    </source>
</evidence>
<evidence type="ECO:0000256" key="1">
    <source>
        <dbReference type="ARBA" id="ARBA00022553"/>
    </source>
</evidence>
<keyword evidence="6" id="KW-1185">Reference proteome</keyword>
<evidence type="ECO:0000256" key="3">
    <source>
        <dbReference type="SAM" id="MobiDB-lite"/>
    </source>
</evidence>
<dbReference type="InterPro" id="IPR001789">
    <property type="entry name" value="Sig_transdc_resp-reg_receiver"/>
</dbReference>
<evidence type="ECO:0000256" key="2">
    <source>
        <dbReference type="PROSITE-ProRule" id="PRU00169"/>
    </source>
</evidence>
<dbReference type="SUPFAM" id="SSF52172">
    <property type="entry name" value="CheY-like"/>
    <property type="match status" value="1"/>
</dbReference>
<gene>
    <name evidence="5" type="ORF">NIDE1735</name>
</gene>
<proteinExistence type="predicted"/>
<dbReference type="OrthoDB" id="9782655at2"/>
<dbReference type="PANTHER" id="PTHR44591:SF3">
    <property type="entry name" value="RESPONSE REGULATORY DOMAIN-CONTAINING PROTEIN"/>
    <property type="match status" value="1"/>
</dbReference>
<dbReference type="HOGENOM" id="CLU_711131_0_0_0"/>
<dbReference type="GO" id="GO:0000160">
    <property type="term" value="P:phosphorelay signal transduction system"/>
    <property type="evidence" value="ECO:0007669"/>
    <property type="project" value="InterPro"/>
</dbReference>
<dbReference type="STRING" id="330214.NIDE1735"/>
<dbReference type="EMBL" id="FP929003">
    <property type="protein sequence ID" value="CBK41467.1"/>
    <property type="molecule type" value="Genomic_DNA"/>
</dbReference>
<feature type="compositionally biased region" description="Basic and acidic residues" evidence="3">
    <location>
        <begin position="160"/>
        <end position="171"/>
    </location>
</feature>